<sequence length="876" mass="97940">MAQQRSHVPKFGNWENEDNVPYTAYFDKARKGRTGAKMINPNDPEENPDAYSSSADTSLTKGNADGGKPVEQPVVVKTTHERHRSKEDNDLRQFSNSPGHHNNTARRASNDLSNQRHVGGVGGGGGRGRPARPSVGSEQSIEKSPLHRQARAAGRDSPSWEGKSSYEGSHGTPGRSRLRPRSDDTPDHGAAVPKFGEWDETNPASADGFTHIFNKVREERQTGAGRVGTPEPSYPHRRPDSNDAAKVCHSFLLYIEMELIGAAVSHGAENSVSQNRTKSMVREQSVESFYSKLRQSAKESSNSHLLIFPSTSDADSLCALKIIFNVLESDSVRYACYPVSSFQEIHKYAGSDLSSSSEKPVSILLINWGCHRDLRKVLKLGPAARVFVVDSHRPIHLHNLCEQNDRVVVLYTLDDQNQSDLAYDFDVSALANASEMNSDDEADEDSESDDDDDSESESEGEEEAGRGSRKRRRVSPENEDDPVQLFRKLKKEYYRMGTFHGKPSGCLMYELSHSLRKNTNELLWLACVSLTDQFVHERLTDERYQAGVMELEQHINSSGNLDAVTSVTLKDGTKIRAPCASRIAYEDEPRLMLLQEWNLFDSMLCSSYMATKLKTWSDNGMKKLKLLLARMGFALVDCQQKFQYMNLEVKKKMKDEFERFLPEYGLTDFYYRSFLRLHGYSSRVSAADVVYGVTALLESFVKTDGSCASKQFGVAYDALSLGNLDKLKDGMQHAIKIQRAILRQGSTAITKSGCIRSGRKFRWVKLEDSVDTKLLGYPQALTKFCYFLMDALREKGARMKPLLCACLLHEPNKVLIVGVCGKPRLGAVQGNAFGIAFRNAAEEIGAEFFHELFESSWIVLDTASVNSFMVRLTEKL</sequence>
<organism evidence="8 9">
    <name type="scientific">Cannabis sativa</name>
    <name type="common">Hemp</name>
    <name type="synonym">Marijuana</name>
    <dbReference type="NCBI Taxonomy" id="3483"/>
    <lineage>
        <taxon>Eukaryota</taxon>
        <taxon>Viridiplantae</taxon>
        <taxon>Streptophyta</taxon>
        <taxon>Embryophyta</taxon>
        <taxon>Tracheophyta</taxon>
        <taxon>Spermatophyta</taxon>
        <taxon>Magnoliopsida</taxon>
        <taxon>eudicotyledons</taxon>
        <taxon>Gunneridae</taxon>
        <taxon>Pentapetalae</taxon>
        <taxon>rosids</taxon>
        <taxon>fabids</taxon>
        <taxon>Rosales</taxon>
        <taxon>Cannabaceae</taxon>
        <taxon>Cannabis</taxon>
    </lineage>
</organism>
<dbReference type="InterPro" id="IPR003874">
    <property type="entry name" value="CDC45"/>
</dbReference>
<evidence type="ECO:0000256" key="2">
    <source>
        <dbReference type="ARBA" id="ARBA00010727"/>
    </source>
</evidence>
<dbReference type="Pfam" id="PF05627">
    <property type="entry name" value="AvrRpt-cleavage"/>
    <property type="match status" value="2"/>
</dbReference>
<dbReference type="GO" id="GO:0031261">
    <property type="term" value="C:DNA replication preinitiation complex"/>
    <property type="evidence" value="ECO:0007669"/>
    <property type="project" value="TreeGrafter"/>
</dbReference>
<evidence type="ECO:0000256" key="4">
    <source>
        <dbReference type="ARBA" id="ARBA00023242"/>
    </source>
</evidence>
<name>A0A7J6FKM7_CANSA</name>
<feature type="compositionally biased region" description="Polar residues" evidence="6">
    <location>
        <begin position="50"/>
        <end position="61"/>
    </location>
</feature>
<keyword evidence="9" id="KW-1185">Reference proteome</keyword>
<keyword evidence="5" id="KW-0131">Cell cycle</keyword>
<dbReference type="PANTHER" id="PTHR10507:SF0">
    <property type="entry name" value="CELL DIVISION CONTROL PROTEIN 45 HOMOLOG"/>
    <property type="match status" value="1"/>
</dbReference>
<dbReference type="PANTHER" id="PTHR10507">
    <property type="entry name" value="CDC45-RELATED PROTEIN"/>
    <property type="match status" value="1"/>
</dbReference>
<feature type="compositionally biased region" description="Gly residues" evidence="6">
    <location>
        <begin position="119"/>
        <end position="128"/>
    </location>
</feature>
<comment type="similarity">
    <text evidence="2">Belongs to the CDC45 family.</text>
</comment>
<comment type="subcellular location">
    <subcellularLocation>
        <location evidence="1">Nucleus</location>
    </subcellularLocation>
</comment>
<dbReference type="GO" id="GO:0003688">
    <property type="term" value="F:DNA replication origin binding"/>
    <property type="evidence" value="ECO:0007669"/>
    <property type="project" value="TreeGrafter"/>
</dbReference>
<feature type="region of interest" description="Disordered" evidence="6">
    <location>
        <begin position="434"/>
        <end position="482"/>
    </location>
</feature>
<feature type="region of interest" description="Disordered" evidence="6">
    <location>
        <begin position="1"/>
        <end position="207"/>
    </location>
</feature>
<dbReference type="GO" id="GO:0003697">
    <property type="term" value="F:single-stranded DNA binding"/>
    <property type="evidence" value="ECO:0007669"/>
    <property type="project" value="TreeGrafter"/>
</dbReference>
<dbReference type="GO" id="GO:0003682">
    <property type="term" value="F:chromatin binding"/>
    <property type="evidence" value="ECO:0007669"/>
    <property type="project" value="TreeGrafter"/>
</dbReference>
<evidence type="ECO:0000256" key="3">
    <source>
        <dbReference type="ARBA" id="ARBA00022705"/>
    </source>
</evidence>
<comment type="caution">
    <text evidence="8">The sequence shown here is derived from an EMBL/GenBank/DDBJ whole genome shotgun (WGS) entry which is preliminary data.</text>
</comment>
<feature type="domain" description="RIN4 pathogenic type III effector avirulence factor Avr cleavage site" evidence="7">
    <location>
        <begin position="188"/>
        <end position="221"/>
    </location>
</feature>
<dbReference type="GO" id="GO:1902977">
    <property type="term" value="P:mitotic DNA replication preinitiation complex assembly"/>
    <property type="evidence" value="ECO:0007669"/>
    <property type="project" value="TreeGrafter"/>
</dbReference>
<evidence type="ECO:0000256" key="6">
    <source>
        <dbReference type="SAM" id="MobiDB-lite"/>
    </source>
</evidence>
<evidence type="ECO:0000256" key="1">
    <source>
        <dbReference type="ARBA" id="ARBA00004123"/>
    </source>
</evidence>
<dbReference type="EMBL" id="JAATIQ010000206">
    <property type="protein sequence ID" value="KAF4370300.1"/>
    <property type="molecule type" value="Genomic_DNA"/>
</dbReference>
<protein>
    <recommendedName>
        <fullName evidence="7">RIN4 pathogenic type III effector avirulence factor Avr cleavage site domain-containing protein</fullName>
    </recommendedName>
</protein>
<dbReference type="InterPro" id="IPR008700">
    <property type="entry name" value="TypeIII_avirulence_cleave"/>
</dbReference>
<gene>
    <name evidence="8" type="ORF">G4B88_012984</name>
</gene>
<feature type="domain" description="RIN4 pathogenic type III effector avirulence factor Avr cleavage site" evidence="7">
    <location>
        <begin position="4"/>
        <end position="33"/>
    </location>
</feature>
<proteinExistence type="inferred from homology"/>
<dbReference type="GO" id="GO:0006270">
    <property type="term" value="P:DNA replication initiation"/>
    <property type="evidence" value="ECO:0007669"/>
    <property type="project" value="InterPro"/>
</dbReference>
<keyword evidence="3" id="KW-0235">DNA replication</keyword>
<dbReference type="Pfam" id="PF02724">
    <property type="entry name" value="CDC45"/>
    <property type="match status" value="1"/>
</dbReference>
<dbReference type="Proteomes" id="UP000583929">
    <property type="component" value="Unassembled WGS sequence"/>
</dbReference>
<accession>A0A7J6FKM7</accession>
<evidence type="ECO:0000256" key="5">
    <source>
        <dbReference type="ARBA" id="ARBA00023306"/>
    </source>
</evidence>
<feature type="region of interest" description="Disordered" evidence="6">
    <location>
        <begin position="219"/>
        <end position="241"/>
    </location>
</feature>
<dbReference type="GO" id="GO:0000727">
    <property type="term" value="P:double-strand break repair via break-induced replication"/>
    <property type="evidence" value="ECO:0007669"/>
    <property type="project" value="TreeGrafter"/>
</dbReference>
<keyword evidence="4" id="KW-0539">Nucleus</keyword>
<reference evidence="8 9" key="1">
    <citation type="journal article" date="2020" name="bioRxiv">
        <title>Sequence and annotation of 42 cannabis genomes reveals extensive copy number variation in cannabinoid synthesis and pathogen resistance genes.</title>
        <authorList>
            <person name="Mckernan K.J."/>
            <person name="Helbert Y."/>
            <person name="Kane L.T."/>
            <person name="Ebling H."/>
            <person name="Zhang L."/>
            <person name="Liu B."/>
            <person name="Eaton Z."/>
            <person name="Mclaughlin S."/>
            <person name="Kingan S."/>
            <person name="Baybayan P."/>
            <person name="Concepcion G."/>
            <person name="Jordan M."/>
            <person name="Riva A."/>
            <person name="Barbazuk W."/>
            <person name="Harkins T."/>
        </authorList>
    </citation>
    <scope>NUCLEOTIDE SEQUENCE [LARGE SCALE GENOMIC DNA]</scope>
    <source>
        <strain evidence="9">cv. Jamaican Lion 4</strain>
        <tissue evidence="8">Leaf</tissue>
    </source>
</reference>
<evidence type="ECO:0000259" key="7">
    <source>
        <dbReference type="Pfam" id="PF05627"/>
    </source>
</evidence>
<evidence type="ECO:0000313" key="8">
    <source>
        <dbReference type="EMBL" id="KAF4370300.1"/>
    </source>
</evidence>
<evidence type="ECO:0000313" key="9">
    <source>
        <dbReference type="Proteomes" id="UP000583929"/>
    </source>
</evidence>
<feature type="compositionally biased region" description="Acidic residues" evidence="6">
    <location>
        <begin position="437"/>
        <end position="462"/>
    </location>
</feature>
<feature type="compositionally biased region" description="Polar residues" evidence="6">
    <location>
        <begin position="92"/>
        <end position="116"/>
    </location>
</feature>
<dbReference type="AlphaFoldDB" id="A0A7J6FKM7"/>